<dbReference type="InterPro" id="IPR017734">
    <property type="entry name" value="T6SS_SciN"/>
</dbReference>
<dbReference type="Proteomes" id="UP000283254">
    <property type="component" value="Unassembled WGS sequence"/>
</dbReference>
<dbReference type="PROSITE" id="PS51257">
    <property type="entry name" value="PROKAR_LIPOPROTEIN"/>
    <property type="match status" value="1"/>
</dbReference>
<keyword evidence="2" id="KW-1185">Reference proteome</keyword>
<accession>A0A422QS65</accession>
<proteinExistence type="predicted"/>
<dbReference type="RefSeq" id="WP_123067561.1">
    <property type="nucleotide sequence ID" value="NZ_JSAB01000004.1"/>
</dbReference>
<dbReference type="AlphaFoldDB" id="A0A422QS65"/>
<reference evidence="1" key="1">
    <citation type="submission" date="2014-10" db="EMBL/GenBank/DDBJ databases">
        <title>Massilia sp. genome.</title>
        <authorList>
            <person name="Xu B."/>
            <person name="Dai L."/>
            <person name="Huang Z."/>
        </authorList>
    </citation>
    <scope>NUCLEOTIDE SEQUENCE [LARGE SCALE GENOMIC DNA]</scope>
    <source>
        <strain evidence="1">CFS-1</strain>
    </source>
</reference>
<gene>
    <name evidence="1" type="ORF">NM04_00285</name>
</gene>
<evidence type="ECO:0000313" key="1">
    <source>
        <dbReference type="EMBL" id="RNF32682.1"/>
    </source>
</evidence>
<evidence type="ECO:0000313" key="2">
    <source>
        <dbReference type="Proteomes" id="UP000283254"/>
    </source>
</evidence>
<sequence>MRTSNRVELLVVATVLTAALAGCGGAALAPLASVALEAAGLRKPAELPESQKPPRNVPLKLHAATRLNVDARGQPLALAVRLYKLRQKDAFEGAPYATFLDPRLERESLGADLVEVREIMLVPGQRYEVTEKVAREAGHVGIVALFHTPAAGRWRTAVSSLDAERDGLNVGLHACAMSVGSVGKGGTAALGSVRCQ</sequence>
<dbReference type="PANTHER" id="PTHR37625">
    <property type="entry name" value="OUTER MEMBRANE LIPOPROTEIN-RELATED"/>
    <property type="match status" value="1"/>
</dbReference>
<dbReference type="InterPro" id="IPR038706">
    <property type="entry name" value="Type_VI_SciN-like_sf"/>
</dbReference>
<dbReference type="EMBL" id="JSAB01000004">
    <property type="protein sequence ID" value="RNF32682.1"/>
    <property type="molecule type" value="Genomic_DNA"/>
</dbReference>
<organism evidence="1 2">
    <name type="scientific">Massilia aurea</name>
    <dbReference type="NCBI Taxonomy" id="373040"/>
    <lineage>
        <taxon>Bacteria</taxon>
        <taxon>Pseudomonadati</taxon>
        <taxon>Pseudomonadota</taxon>
        <taxon>Betaproteobacteria</taxon>
        <taxon>Burkholderiales</taxon>
        <taxon>Oxalobacteraceae</taxon>
        <taxon>Telluria group</taxon>
        <taxon>Massilia</taxon>
    </lineage>
</organism>
<dbReference type="Pfam" id="PF12790">
    <property type="entry name" value="T6SS-SciN"/>
    <property type="match status" value="1"/>
</dbReference>
<protein>
    <submittedName>
        <fullName evidence="1">Membrane protein</fullName>
    </submittedName>
</protein>
<comment type="caution">
    <text evidence="1">The sequence shown here is derived from an EMBL/GenBank/DDBJ whole genome shotgun (WGS) entry which is preliminary data.</text>
</comment>
<dbReference type="OrthoDB" id="8752321at2"/>
<dbReference type="NCBIfam" id="TIGR03352">
    <property type="entry name" value="VI_chp_3"/>
    <property type="match status" value="1"/>
</dbReference>
<name>A0A422QS65_9BURK</name>
<dbReference type="Gene3D" id="2.60.40.4150">
    <property type="entry name" value="Type VI secretion system, lipoprotein SciN"/>
    <property type="match status" value="1"/>
</dbReference>
<dbReference type="PANTHER" id="PTHR37625:SF4">
    <property type="entry name" value="OUTER MEMBRANE LIPOPROTEIN"/>
    <property type="match status" value="1"/>
</dbReference>